<dbReference type="Proteomes" id="UP001497457">
    <property type="component" value="Chromosome 26rd"/>
</dbReference>
<name>A0ABC9BFB2_9POAL</name>
<proteinExistence type="predicted"/>
<evidence type="ECO:0000313" key="3">
    <source>
        <dbReference type="Proteomes" id="UP001497457"/>
    </source>
</evidence>
<dbReference type="PANTHER" id="PTHR33086:SF52">
    <property type="entry name" value="OS09G0128900 PROTEIN"/>
    <property type="match status" value="1"/>
</dbReference>
<reference evidence="3" key="1">
    <citation type="submission" date="2024-06" db="EMBL/GenBank/DDBJ databases">
        <authorList>
            <person name="Ryan C."/>
        </authorList>
    </citation>
    <scope>NUCLEOTIDE SEQUENCE [LARGE SCALE GENOMIC DNA]</scope>
</reference>
<gene>
    <name evidence="2" type="ORF">URODEC1_LOCUS64870</name>
</gene>
<evidence type="ECO:0000259" key="1">
    <source>
        <dbReference type="Pfam" id="PF07762"/>
    </source>
</evidence>
<reference evidence="2 3" key="2">
    <citation type="submission" date="2024-10" db="EMBL/GenBank/DDBJ databases">
        <authorList>
            <person name="Ryan C."/>
        </authorList>
    </citation>
    <scope>NUCLEOTIDE SEQUENCE [LARGE SCALE GENOMIC DNA]</scope>
</reference>
<protein>
    <recommendedName>
        <fullName evidence="1">DUF1618 domain-containing protein</fullName>
    </recommendedName>
</protein>
<dbReference type="PANTHER" id="PTHR33086">
    <property type="entry name" value="OS05G0468200 PROTEIN-RELATED"/>
    <property type="match status" value="1"/>
</dbReference>
<evidence type="ECO:0000313" key="2">
    <source>
        <dbReference type="EMBL" id="CAL5000494.1"/>
    </source>
</evidence>
<dbReference type="EMBL" id="OZ075136">
    <property type="protein sequence ID" value="CAL5000494.1"/>
    <property type="molecule type" value="Genomic_DNA"/>
</dbReference>
<dbReference type="AlphaFoldDB" id="A0ABC9BFB2"/>
<feature type="domain" description="DUF1618" evidence="1">
    <location>
        <begin position="322"/>
        <end position="455"/>
    </location>
</feature>
<dbReference type="Pfam" id="PF07762">
    <property type="entry name" value="DUF1618"/>
    <property type="match status" value="1"/>
</dbReference>
<accession>A0ABC9BFB2</accession>
<dbReference type="InterPro" id="IPR011676">
    <property type="entry name" value="DUF1618"/>
</dbReference>
<sequence>MTEPAPSAAAPPSMVLVDRHVGFIDELREFIKETGGLPLDRSIALALKRIPAPTHLPACSSSRRRGRRIDRGALEEMAIQDEIKRYRAEVEEPALAMLLQRKASSPSSAAAVRKEPLPEAIDGDGSLYRELLAGIEPCFSAAVAGAAAPSVTRLSLEISWPPGRHITSYPMSACIASCHRCFLVLYVGGYRPGVSVHHQPGFYLVYNASANSVAIVPPLCVNYSSHCDIGAGVAVLCCSIGDGDCVGSYVLAELLLHIDSRNFLPTNKATLFIWDSSSCWWVKRDQLVLPQPADHAADEQGTTTCSFHAHLAFAVSFSSICWVDLRTGILVYNHIHSEQFHFIPLPEECITGKLRNRRSWQGQREPDEYRTMCCLDRQTLKFVSMDESYSQECPMFTSWTLRRPLSPTNWKWEKDAVSSFCIRDLWDDQLYRDKLLRPLMPRFPVISTQEPGIIYFSITDDYKHNHSHYVLSFNMDRRRVESVYEVPSDKNAITLPPRLFTSDFSSYLNKTKAWDLMHGRREGPVEGEGDC</sequence>
<keyword evidence="3" id="KW-1185">Reference proteome</keyword>
<organism evidence="2 3">
    <name type="scientific">Urochloa decumbens</name>
    <dbReference type="NCBI Taxonomy" id="240449"/>
    <lineage>
        <taxon>Eukaryota</taxon>
        <taxon>Viridiplantae</taxon>
        <taxon>Streptophyta</taxon>
        <taxon>Embryophyta</taxon>
        <taxon>Tracheophyta</taxon>
        <taxon>Spermatophyta</taxon>
        <taxon>Magnoliopsida</taxon>
        <taxon>Liliopsida</taxon>
        <taxon>Poales</taxon>
        <taxon>Poaceae</taxon>
        <taxon>PACMAD clade</taxon>
        <taxon>Panicoideae</taxon>
        <taxon>Panicodae</taxon>
        <taxon>Paniceae</taxon>
        <taxon>Melinidinae</taxon>
        <taxon>Urochloa</taxon>
    </lineage>
</organism>